<name>A0A285QBS7_9SPHN</name>
<keyword evidence="2" id="KW-1185">Reference proteome</keyword>
<evidence type="ECO:0000313" key="2">
    <source>
        <dbReference type="Proteomes" id="UP000219494"/>
    </source>
</evidence>
<evidence type="ECO:0000313" key="1">
    <source>
        <dbReference type="EMBL" id="SOB78968.1"/>
    </source>
</evidence>
<organism evidence="1 2">
    <name type="scientific">Sphingomonas guangdongensis</name>
    <dbReference type="NCBI Taxonomy" id="1141890"/>
    <lineage>
        <taxon>Bacteria</taxon>
        <taxon>Pseudomonadati</taxon>
        <taxon>Pseudomonadota</taxon>
        <taxon>Alphaproteobacteria</taxon>
        <taxon>Sphingomonadales</taxon>
        <taxon>Sphingomonadaceae</taxon>
        <taxon>Sphingomonas</taxon>
    </lineage>
</organism>
<dbReference type="EMBL" id="OBMI01000001">
    <property type="protein sequence ID" value="SOB78968.1"/>
    <property type="molecule type" value="Genomic_DNA"/>
</dbReference>
<protein>
    <submittedName>
        <fullName evidence="1">Uncharacterized protein</fullName>
    </submittedName>
</protein>
<reference evidence="1 2" key="1">
    <citation type="submission" date="2017-07" db="EMBL/GenBank/DDBJ databases">
        <authorList>
            <person name="Sun Z.S."/>
            <person name="Albrecht U."/>
            <person name="Echele G."/>
            <person name="Lee C.C."/>
        </authorList>
    </citation>
    <scope>NUCLEOTIDE SEQUENCE [LARGE SCALE GENOMIC DNA]</scope>
    <source>
        <strain evidence="1 2">CGMCC 1.12672</strain>
    </source>
</reference>
<dbReference type="Proteomes" id="UP000219494">
    <property type="component" value="Unassembled WGS sequence"/>
</dbReference>
<accession>A0A285QBS7</accession>
<proteinExistence type="predicted"/>
<dbReference type="AlphaFoldDB" id="A0A285QBS7"/>
<gene>
    <name evidence="1" type="ORF">SAMN06297144_0308</name>
</gene>
<sequence>MLRSFAIGVVSFATTALLIAASTSATAGIIA</sequence>